<reference evidence="2 3" key="1">
    <citation type="journal article" date="2016" name="DNA Res.">
        <title>The draft genome of MD-2 pineapple using hybrid error correction of long reads.</title>
        <authorList>
            <person name="Redwan R.M."/>
            <person name="Saidin A."/>
            <person name="Kumar S.V."/>
        </authorList>
    </citation>
    <scope>NUCLEOTIDE SEQUENCE [LARGE SCALE GENOMIC DNA]</scope>
    <source>
        <strain evidence="3">cv. MD2</strain>
        <tissue evidence="2">Leaf</tissue>
    </source>
</reference>
<protein>
    <submittedName>
        <fullName evidence="2">Histone deacetylase 8</fullName>
    </submittedName>
</protein>
<gene>
    <name evidence="2" type="ORF">ACMD2_26209</name>
</gene>
<evidence type="ECO:0000256" key="1">
    <source>
        <dbReference type="SAM" id="MobiDB-lite"/>
    </source>
</evidence>
<evidence type="ECO:0000313" key="3">
    <source>
        <dbReference type="Proteomes" id="UP000092600"/>
    </source>
</evidence>
<dbReference type="STRING" id="4615.A0A199VJ54"/>
<comment type="caution">
    <text evidence="2">The sequence shown here is derived from an EMBL/GenBank/DDBJ whole genome shotgun (WGS) entry which is preliminary data.</text>
</comment>
<evidence type="ECO:0000313" key="2">
    <source>
        <dbReference type="EMBL" id="OAY77177.1"/>
    </source>
</evidence>
<dbReference type="EMBL" id="LSRQ01001589">
    <property type="protein sequence ID" value="OAY77177.1"/>
    <property type="molecule type" value="Genomic_DNA"/>
</dbReference>
<organism evidence="2 3">
    <name type="scientific">Ananas comosus</name>
    <name type="common">Pineapple</name>
    <name type="synonym">Ananas ananas</name>
    <dbReference type="NCBI Taxonomy" id="4615"/>
    <lineage>
        <taxon>Eukaryota</taxon>
        <taxon>Viridiplantae</taxon>
        <taxon>Streptophyta</taxon>
        <taxon>Embryophyta</taxon>
        <taxon>Tracheophyta</taxon>
        <taxon>Spermatophyta</taxon>
        <taxon>Magnoliopsida</taxon>
        <taxon>Liliopsida</taxon>
        <taxon>Poales</taxon>
        <taxon>Bromeliaceae</taxon>
        <taxon>Bromelioideae</taxon>
        <taxon>Ananas</taxon>
    </lineage>
</organism>
<accession>A0A199VJ54</accession>
<sequence length="100" mass="10524">MSTPPATSSSSSSSSPPPPPHLGHGDAALDVFWDEGMLGHDAGAGVFDTGADPGFLDVLDRHPENADRVLNMLSVLRRGPIAPLLSWRPGRPAAKENLFI</sequence>
<name>A0A199VJ54_ANACO</name>
<proteinExistence type="predicted"/>
<feature type="compositionally biased region" description="Low complexity" evidence="1">
    <location>
        <begin position="1"/>
        <end position="14"/>
    </location>
</feature>
<dbReference type="AlphaFoldDB" id="A0A199VJ54"/>
<feature type="region of interest" description="Disordered" evidence="1">
    <location>
        <begin position="1"/>
        <end position="27"/>
    </location>
</feature>
<dbReference type="Proteomes" id="UP000092600">
    <property type="component" value="Unassembled WGS sequence"/>
</dbReference>